<dbReference type="InterPro" id="IPR025282">
    <property type="entry name" value="DUF4214"/>
</dbReference>
<comment type="similarity">
    <text evidence="1">Belongs to the glycosyl hydrolase 16 family.</text>
</comment>
<dbReference type="PROSITE" id="PS51762">
    <property type="entry name" value="GH16_2"/>
    <property type="match status" value="1"/>
</dbReference>
<dbReference type="Gene3D" id="2.150.10.10">
    <property type="entry name" value="Serralysin-like metalloprotease, C-terminal"/>
    <property type="match status" value="2"/>
</dbReference>
<dbReference type="Gene3D" id="2.60.120.200">
    <property type="match status" value="1"/>
</dbReference>
<dbReference type="PROSITE" id="PS00330">
    <property type="entry name" value="HEMOLYSIN_CALCIUM"/>
    <property type="match status" value="1"/>
</dbReference>
<evidence type="ECO:0000313" key="4">
    <source>
        <dbReference type="Proteomes" id="UP001169006"/>
    </source>
</evidence>
<dbReference type="CDD" id="cd08023">
    <property type="entry name" value="GH16_laminarinase_like"/>
    <property type="match status" value="1"/>
</dbReference>
<reference evidence="3" key="2">
    <citation type="submission" date="2023-07" db="EMBL/GenBank/DDBJ databases">
        <authorList>
            <person name="Sun H."/>
        </authorList>
    </citation>
    <scope>NUCLEOTIDE SEQUENCE</scope>
    <source>
        <strain evidence="3">05753</strain>
    </source>
</reference>
<dbReference type="Pfam" id="PF00353">
    <property type="entry name" value="HemolysinCabind"/>
    <property type="match status" value="2"/>
</dbReference>
<dbReference type="EMBL" id="JAUKWQ010000005">
    <property type="protein sequence ID" value="MDO1583747.1"/>
    <property type="molecule type" value="Genomic_DNA"/>
</dbReference>
<sequence>MASTIKGVNQWATAAGLTLTGTSGNDDLGGFDGQTTLIGGAGDDTYYVKNWQNTIIEQPNGGNDTVVAYQNFTLPANVENLKVLNANIYGVGNDGDNVITGGDGRQQLYGGKGNDTLTGGGGADVFIFRPGDGKDVITDFQTGSGGDMAQIGQFGLYSFADVMARMRQNGSDVILQLGQDDSITFKSHRLADFSAGNFQYGVDTNRMKLTFADEFDTLKLKMDGGPWRTSYSDGPTGHTLASNGELEVYVDRTYRGFGVDPFSVSDGVLNIHAERASAAVQAATGLQYTSGMISSRGSFSQLYGYFEMKAELPAGKGVWPAFWLLPADGSWPPELDVIEAVGDRSTIYHTAHSNSTGKHTQTAVASWAGDITAGMHTYGVLWTKDQLVWYLDGSEVFRTATPPDMNKPMFLLANLAIGGYWPGNPDASFTGADMKIDYIRAYSVPSTGTMDVVSDKSTTLQDGQANLTLTGTAAINGTGNAQANVLTGNAAANILNGGPGNDTLIGHGGNDTLVGGGGRDTVVYAGLKSSYQISRDAQGIVVSSPSTGTDHLIDIARLKFDDGTLAFDVNGNAGAAYRLYKAAFNRAPDAQGLSYWTKALDNNASLTSVSDAFVNSKEFNGLYGGKMSSASLVATLYQNILHRTGDAGGTAFWIDQLNHGMSKAAALAGFSESAENKAGVSAQISDGIWLV</sequence>
<comment type="caution">
    <text evidence="3">The sequence shown here is derived from an EMBL/GenBank/DDBJ whole genome shotgun (WGS) entry which is preliminary data.</text>
</comment>
<organism evidence="3 4">
    <name type="scientific">Rhizobium oryzicola</name>
    <dbReference type="NCBI Taxonomy" id="1232668"/>
    <lineage>
        <taxon>Bacteria</taxon>
        <taxon>Pseudomonadati</taxon>
        <taxon>Pseudomonadota</taxon>
        <taxon>Alphaproteobacteria</taxon>
        <taxon>Hyphomicrobiales</taxon>
        <taxon>Rhizobiaceae</taxon>
        <taxon>Rhizobium/Agrobacterium group</taxon>
        <taxon>Rhizobium</taxon>
    </lineage>
</organism>
<dbReference type="Pfam" id="PF13946">
    <property type="entry name" value="DUF4214"/>
    <property type="match status" value="1"/>
</dbReference>
<dbReference type="RefSeq" id="WP_302077945.1">
    <property type="nucleotide sequence ID" value="NZ_JAUKWQ010000005.1"/>
</dbReference>
<evidence type="ECO:0000313" key="3">
    <source>
        <dbReference type="EMBL" id="MDO1583747.1"/>
    </source>
</evidence>
<reference evidence="3" key="1">
    <citation type="journal article" date="2015" name="Int. J. Syst. Evol. Microbiol.">
        <title>Rhizobium oryzicola sp. nov., potential plant-growth-promoting endophytic bacteria isolated from rice roots.</title>
        <authorList>
            <person name="Zhang X.X."/>
            <person name="Gao J.S."/>
            <person name="Cao Y.H."/>
            <person name="Sheirdil R.A."/>
            <person name="Wang X.C."/>
            <person name="Zhang L."/>
        </authorList>
    </citation>
    <scope>NUCLEOTIDE SEQUENCE</scope>
    <source>
        <strain evidence="3">05753</strain>
    </source>
</reference>
<name>A0ABT8T1I6_9HYPH</name>
<dbReference type="InterPro" id="IPR018511">
    <property type="entry name" value="Hemolysin-typ_Ca-bd_CS"/>
</dbReference>
<dbReference type="PANTHER" id="PTHR10963:SF55">
    <property type="entry name" value="GLYCOSIDE HYDROLASE FAMILY 16 PROTEIN"/>
    <property type="match status" value="1"/>
</dbReference>
<dbReference type="InterPro" id="IPR000757">
    <property type="entry name" value="Beta-glucanase-like"/>
</dbReference>
<proteinExistence type="inferred from homology"/>
<dbReference type="PRINTS" id="PR00313">
    <property type="entry name" value="CABNDNGRPT"/>
</dbReference>
<gene>
    <name evidence="3" type="ORF">Q2T52_16795</name>
</gene>
<accession>A0ABT8T1I6</accession>
<dbReference type="SUPFAM" id="SSF49899">
    <property type="entry name" value="Concanavalin A-like lectins/glucanases"/>
    <property type="match status" value="1"/>
</dbReference>
<feature type="domain" description="GH16" evidence="2">
    <location>
        <begin position="191"/>
        <end position="447"/>
    </location>
</feature>
<evidence type="ECO:0000256" key="1">
    <source>
        <dbReference type="ARBA" id="ARBA00006865"/>
    </source>
</evidence>
<evidence type="ECO:0000259" key="2">
    <source>
        <dbReference type="PROSITE" id="PS51762"/>
    </source>
</evidence>
<dbReference type="PANTHER" id="PTHR10963">
    <property type="entry name" value="GLYCOSYL HYDROLASE-RELATED"/>
    <property type="match status" value="1"/>
</dbReference>
<protein>
    <submittedName>
        <fullName evidence="3">Family 16 glycosylhydrolase</fullName>
    </submittedName>
</protein>
<dbReference type="InterPro" id="IPR011049">
    <property type="entry name" value="Serralysin-like_metalloprot_C"/>
</dbReference>
<dbReference type="SUPFAM" id="SSF51120">
    <property type="entry name" value="beta-Roll"/>
    <property type="match status" value="2"/>
</dbReference>
<dbReference type="Pfam" id="PF00722">
    <property type="entry name" value="Glyco_hydro_16"/>
    <property type="match status" value="1"/>
</dbReference>
<dbReference type="InterPro" id="IPR001343">
    <property type="entry name" value="Hemolysn_Ca-bd"/>
</dbReference>
<keyword evidence="4" id="KW-1185">Reference proteome</keyword>
<dbReference type="InterPro" id="IPR013320">
    <property type="entry name" value="ConA-like_dom_sf"/>
</dbReference>
<dbReference type="InterPro" id="IPR050546">
    <property type="entry name" value="Glycosyl_Hydrlase_16"/>
</dbReference>
<dbReference type="Proteomes" id="UP001169006">
    <property type="component" value="Unassembled WGS sequence"/>
</dbReference>